<dbReference type="PANTHER" id="PTHR37576">
    <property type="entry name" value="DEFECT AT LOW TEMPERATURE PROTEIN 1"/>
    <property type="match status" value="1"/>
</dbReference>
<organism evidence="3 4">
    <name type="scientific">Lojkania enalia</name>
    <dbReference type="NCBI Taxonomy" id="147567"/>
    <lineage>
        <taxon>Eukaryota</taxon>
        <taxon>Fungi</taxon>
        <taxon>Dikarya</taxon>
        <taxon>Ascomycota</taxon>
        <taxon>Pezizomycotina</taxon>
        <taxon>Dothideomycetes</taxon>
        <taxon>Pleosporomycetidae</taxon>
        <taxon>Pleosporales</taxon>
        <taxon>Pleosporales incertae sedis</taxon>
        <taxon>Lojkania</taxon>
    </lineage>
</organism>
<protein>
    <submittedName>
        <fullName evidence="3">Uncharacterized protein</fullName>
    </submittedName>
</protein>
<feature type="transmembrane region" description="Helical" evidence="2">
    <location>
        <begin position="134"/>
        <end position="152"/>
    </location>
</feature>
<keyword evidence="2" id="KW-1133">Transmembrane helix</keyword>
<evidence type="ECO:0000313" key="4">
    <source>
        <dbReference type="Proteomes" id="UP000800093"/>
    </source>
</evidence>
<feature type="transmembrane region" description="Helical" evidence="2">
    <location>
        <begin position="71"/>
        <end position="97"/>
    </location>
</feature>
<dbReference type="PANTHER" id="PTHR37576:SF2">
    <property type="entry name" value="DEFECT AT LOW TEMPERATURE PROTEIN 1"/>
    <property type="match status" value="1"/>
</dbReference>
<proteinExistence type="predicted"/>
<reference evidence="4" key="1">
    <citation type="journal article" date="2020" name="Stud. Mycol.">
        <title>101 Dothideomycetes genomes: A test case for predicting lifestyles and emergence of pathogens.</title>
        <authorList>
            <person name="Haridas S."/>
            <person name="Albert R."/>
            <person name="Binder M."/>
            <person name="Bloem J."/>
            <person name="LaButti K."/>
            <person name="Salamov A."/>
            <person name="Andreopoulos B."/>
            <person name="Baker S."/>
            <person name="Barry K."/>
            <person name="Bills G."/>
            <person name="Bluhm B."/>
            <person name="Cannon C."/>
            <person name="Castanera R."/>
            <person name="Culley D."/>
            <person name="Daum C."/>
            <person name="Ezra D."/>
            <person name="Gonzalez J."/>
            <person name="Henrissat B."/>
            <person name="Kuo A."/>
            <person name="Liang C."/>
            <person name="Lipzen A."/>
            <person name="Lutzoni F."/>
            <person name="Magnuson J."/>
            <person name="Mondo S."/>
            <person name="Nolan M."/>
            <person name="Ohm R."/>
            <person name="Pangilinan J."/>
            <person name="Park H.-J."/>
            <person name="Ramirez L."/>
            <person name="Alfaro M."/>
            <person name="Sun H."/>
            <person name="Tritt A."/>
            <person name="Yoshinaga Y."/>
            <person name="Zwiers L.-H."/>
            <person name="Turgeon B."/>
            <person name="Goodwin S."/>
            <person name="Spatafora J."/>
            <person name="Crous P."/>
            <person name="Grigoriev I."/>
        </authorList>
    </citation>
    <scope>NUCLEOTIDE SEQUENCE [LARGE SCALE GENOMIC DNA]</scope>
    <source>
        <strain evidence="4">CBS 304.66</strain>
    </source>
</reference>
<dbReference type="Proteomes" id="UP000800093">
    <property type="component" value="Unassembled WGS sequence"/>
</dbReference>
<dbReference type="EMBL" id="ML986587">
    <property type="protein sequence ID" value="KAF2268352.1"/>
    <property type="molecule type" value="Genomic_DNA"/>
</dbReference>
<keyword evidence="4" id="KW-1185">Reference proteome</keyword>
<feature type="compositionally biased region" description="Low complexity" evidence="1">
    <location>
        <begin position="580"/>
        <end position="593"/>
    </location>
</feature>
<comment type="caution">
    <text evidence="3">The sequence shown here is derived from an EMBL/GenBank/DDBJ whole genome shotgun (WGS) entry which is preliminary data.</text>
</comment>
<name>A0A9P4KHP4_9PLEO</name>
<dbReference type="Pfam" id="PF11374">
    <property type="entry name" value="DUF3176"/>
    <property type="match status" value="1"/>
</dbReference>
<feature type="compositionally biased region" description="Low complexity" evidence="1">
    <location>
        <begin position="686"/>
        <end position="697"/>
    </location>
</feature>
<accession>A0A9P4KHP4</accession>
<keyword evidence="2" id="KW-0812">Transmembrane</keyword>
<feature type="transmembrane region" description="Helical" evidence="2">
    <location>
        <begin position="34"/>
        <end position="55"/>
    </location>
</feature>
<feature type="transmembrane region" description="Helical" evidence="2">
    <location>
        <begin position="456"/>
        <end position="476"/>
    </location>
</feature>
<dbReference type="OrthoDB" id="5357734at2759"/>
<evidence type="ECO:0000256" key="1">
    <source>
        <dbReference type="SAM" id="MobiDB-lite"/>
    </source>
</evidence>
<sequence length="716" mass="77548">MADSSSRSLLQPRAESPRKKSAWIGKKSAYKTPLLIFFLLTLLAASIVISVIILLKSHKDRVKSWRVQPSVLLSIMTGLYALVLSGLFAFGVVVTWWRSIANGTTLNRLQNIYAGAIPTNFVPAFRVGREARRVALAALVVLIVDLAVGPLMQRSTKPRNLSITSRVPMDIHLAREIPDGYFGRGDRLSSRGINKVQGTILANGIATSEEDGYFCAGNGTCEGLVQAAGINFGCALVNETIDMLDPNSENATIFSLSLAMDYSRELPMLILNSQYLSDISENCTGTLTTDTCGIIPATVWYPIEISNRSLTLDYLSLVRNLSIVSNYTSAADARTDDPDAPMGPLKGIAEGLGLIFIGDASLDRNNNSIGYLSYYSQWPRLYQDTSFNFEDSPWPQSVIDNCPLRFNSPTDDILAAIFDYTFRAALGEAGREEQYKQSFSAVFRGTELRHFTDFKLLAITVGVMILGTAAALSLLWGCWQLDRFVTLSPLETGKAFGAPILMIAGPEQEADSIVKEIGHERVAHDGDELVWNGTVYATGRFESSGMSSTRSRMALSGDTDDGSFGTAEGGGSFRSHRRGMSSVSSIGSAGRSPSFEHSLGVSTKRWQDGDEEGDIAYRPRPRSKSGSEDRIPMLPITSPPGSSGYPQLPPIPRSGSLRVEPLLPSPRGGGGYRAEPLSPSPRGRRGSASAQGAAGKRPLSAIEEHNSSPEEPVPYF</sequence>
<gene>
    <name evidence="3" type="ORF">CC78DRAFT_21635</name>
</gene>
<dbReference type="AlphaFoldDB" id="A0A9P4KHP4"/>
<feature type="region of interest" description="Disordered" evidence="1">
    <location>
        <begin position="542"/>
        <end position="716"/>
    </location>
</feature>
<evidence type="ECO:0000256" key="2">
    <source>
        <dbReference type="SAM" id="Phobius"/>
    </source>
</evidence>
<keyword evidence="2" id="KW-0472">Membrane</keyword>
<evidence type="ECO:0000313" key="3">
    <source>
        <dbReference type="EMBL" id="KAF2268352.1"/>
    </source>
</evidence>
<dbReference type="InterPro" id="IPR021514">
    <property type="entry name" value="DUF3176"/>
</dbReference>